<name>A0ABQ8J6E7_DERPT</name>
<dbReference type="EMBL" id="NJHN03000065">
    <property type="protein sequence ID" value="KAH9418159.1"/>
    <property type="molecule type" value="Genomic_DNA"/>
</dbReference>
<dbReference type="Proteomes" id="UP000887458">
    <property type="component" value="Unassembled WGS sequence"/>
</dbReference>
<gene>
    <name evidence="2" type="ORF">DERP_010712</name>
</gene>
<proteinExistence type="predicted"/>
<comment type="caution">
    <text evidence="2">The sequence shown here is derived from an EMBL/GenBank/DDBJ whole genome shotgun (WGS) entry which is preliminary data.</text>
</comment>
<keyword evidence="3" id="KW-1185">Reference proteome</keyword>
<sequence length="94" mass="10401">MGYIHSKQFAKKPSSPTSTSSSKPKPKPKQQTSSLSSRTISELDPTTNYYDGMDNDYDCASTRPLLSINDLQQATADALAREKIQPSLTVEYKL</sequence>
<protein>
    <submittedName>
        <fullName evidence="2">Uncharacterized protein</fullName>
    </submittedName>
</protein>
<organism evidence="2 3">
    <name type="scientific">Dermatophagoides pteronyssinus</name>
    <name type="common">European house dust mite</name>
    <dbReference type="NCBI Taxonomy" id="6956"/>
    <lineage>
        <taxon>Eukaryota</taxon>
        <taxon>Metazoa</taxon>
        <taxon>Ecdysozoa</taxon>
        <taxon>Arthropoda</taxon>
        <taxon>Chelicerata</taxon>
        <taxon>Arachnida</taxon>
        <taxon>Acari</taxon>
        <taxon>Acariformes</taxon>
        <taxon>Sarcoptiformes</taxon>
        <taxon>Astigmata</taxon>
        <taxon>Psoroptidia</taxon>
        <taxon>Analgoidea</taxon>
        <taxon>Pyroglyphidae</taxon>
        <taxon>Dermatophagoidinae</taxon>
        <taxon>Dermatophagoides</taxon>
    </lineage>
</organism>
<feature type="region of interest" description="Disordered" evidence="1">
    <location>
        <begin position="1"/>
        <end position="55"/>
    </location>
</feature>
<evidence type="ECO:0000313" key="2">
    <source>
        <dbReference type="EMBL" id="KAH9418159.1"/>
    </source>
</evidence>
<feature type="compositionally biased region" description="Low complexity" evidence="1">
    <location>
        <begin position="11"/>
        <end position="37"/>
    </location>
</feature>
<evidence type="ECO:0000313" key="3">
    <source>
        <dbReference type="Proteomes" id="UP000887458"/>
    </source>
</evidence>
<accession>A0ABQ8J6E7</accession>
<reference evidence="2 3" key="1">
    <citation type="journal article" date="2018" name="J. Allergy Clin. Immunol.">
        <title>High-quality assembly of Dermatophagoides pteronyssinus genome and transcriptome reveals a wide range of novel allergens.</title>
        <authorList>
            <person name="Liu X.Y."/>
            <person name="Yang K.Y."/>
            <person name="Wang M.Q."/>
            <person name="Kwok J.S."/>
            <person name="Zeng X."/>
            <person name="Yang Z."/>
            <person name="Xiao X.J."/>
            <person name="Lau C.P."/>
            <person name="Li Y."/>
            <person name="Huang Z.M."/>
            <person name="Ba J.G."/>
            <person name="Yim A.K."/>
            <person name="Ouyang C.Y."/>
            <person name="Ngai S.M."/>
            <person name="Chan T.F."/>
            <person name="Leung E.L."/>
            <person name="Liu L."/>
            <person name="Liu Z.G."/>
            <person name="Tsui S.K."/>
        </authorList>
    </citation>
    <scope>NUCLEOTIDE SEQUENCE [LARGE SCALE GENOMIC DNA]</scope>
    <source>
        <strain evidence="2">Derp</strain>
    </source>
</reference>
<evidence type="ECO:0000256" key="1">
    <source>
        <dbReference type="SAM" id="MobiDB-lite"/>
    </source>
</evidence>
<reference evidence="2 3" key="2">
    <citation type="journal article" date="2022" name="Mol. Biol. Evol.">
        <title>Comparative Genomics Reveals Insights into the Divergent Evolution of Astigmatic Mites and Household Pest Adaptations.</title>
        <authorList>
            <person name="Xiong Q."/>
            <person name="Wan A.T."/>
            <person name="Liu X."/>
            <person name="Fung C.S."/>
            <person name="Xiao X."/>
            <person name="Malainual N."/>
            <person name="Hou J."/>
            <person name="Wang L."/>
            <person name="Wang M."/>
            <person name="Yang K.Y."/>
            <person name="Cui Y."/>
            <person name="Leung E.L."/>
            <person name="Nong W."/>
            <person name="Shin S.K."/>
            <person name="Au S.W."/>
            <person name="Jeong K.Y."/>
            <person name="Chew F.T."/>
            <person name="Hui J.H."/>
            <person name="Leung T.F."/>
            <person name="Tungtrongchitr A."/>
            <person name="Zhong N."/>
            <person name="Liu Z."/>
            <person name="Tsui S.K."/>
        </authorList>
    </citation>
    <scope>NUCLEOTIDE SEQUENCE [LARGE SCALE GENOMIC DNA]</scope>
    <source>
        <strain evidence="2">Derp</strain>
    </source>
</reference>
<feature type="compositionally biased region" description="Polar residues" evidence="1">
    <location>
        <begin position="38"/>
        <end position="49"/>
    </location>
</feature>